<dbReference type="EMBL" id="JAAHFQ010001022">
    <property type="protein sequence ID" value="NER32004.1"/>
    <property type="molecule type" value="Genomic_DNA"/>
</dbReference>
<dbReference type="PANTHER" id="PTHR34817:SF1">
    <property type="entry name" value="NUCLEOTIDYLTRANSFERASE"/>
    <property type="match status" value="1"/>
</dbReference>
<comment type="caution">
    <text evidence="1">The sequence shown here is derived from an EMBL/GenBank/DDBJ whole genome shotgun (WGS) entry which is preliminary data.</text>
</comment>
<gene>
    <name evidence="1" type="ORF">F6J89_31460</name>
</gene>
<accession>A0A6B3NP53</accession>
<dbReference type="PANTHER" id="PTHR34817">
    <property type="entry name" value="NUCLEOTIDYLTRANSFERASE"/>
    <property type="match status" value="1"/>
</dbReference>
<dbReference type="InterPro" id="IPR018775">
    <property type="entry name" value="RlaP"/>
</dbReference>
<keyword evidence="1" id="KW-0808">Transferase</keyword>
<name>A0A6B3NP53_9CYAN</name>
<sequence length="368" mass="42869">MQRIAVESGMILLGLTGSNAYGTAIATSDQDYKGVFIAPKEYYLGFKSIEQKDRGWDREPGSGKFPYLDGIKDCVVYELRKFLALIANNNPNILETLWLEPEFYYYLSPVGSRLLSYRQEFLSQKVRGSFVGYAYSQIKRVDTHRKWLLNPPEKKPIPQDFGLNDDDYRPLNKGEMNAFLEFLYMLVRDCIEFMEPSQELYELLVERIDFKGIIKQYPLPEKILPKVQAYTKAKDDFINLLHVSQAYRKALNQWEAYSRWQQGRNPERKALELKCGYDCKHMSHCIRLLRMGIEILTEAELKVNRKKVGDADYLLLIRQGEVAYEDVKETADNLFEEIQKVNTNLPKHVDREFLNTVCVELVEMASFS</sequence>
<protein>
    <submittedName>
        <fullName evidence="1">Nucleotidyltransferase</fullName>
    </submittedName>
</protein>
<organism evidence="1">
    <name type="scientific">Symploca sp. SIO1C4</name>
    <dbReference type="NCBI Taxonomy" id="2607765"/>
    <lineage>
        <taxon>Bacteria</taxon>
        <taxon>Bacillati</taxon>
        <taxon>Cyanobacteriota</taxon>
        <taxon>Cyanophyceae</taxon>
        <taxon>Coleofasciculales</taxon>
        <taxon>Coleofasciculaceae</taxon>
        <taxon>Symploca</taxon>
    </lineage>
</organism>
<dbReference type="Pfam" id="PF10127">
    <property type="entry name" value="RlaP"/>
    <property type="match status" value="1"/>
</dbReference>
<proteinExistence type="predicted"/>
<dbReference type="AlphaFoldDB" id="A0A6B3NP53"/>
<evidence type="ECO:0000313" key="1">
    <source>
        <dbReference type="EMBL" id="NER32004.1"/>
    </source>
</evidence>
<reference evidence="1" key="1">
    <citation type="submission" date="2019-11" db="EMBL/GenBank/DDBJ databases">
        <title>Genomic insights into an expanded diversity of filamentous marine cyanobacteria reveals the extraordinary biosynthetic potential of Moorea and Okeania.</title>
        <authorList>
            <person name="Ferreira Leao T."/>
            <person name="Wang M."/>
            <person name="Moss N."/>
            <person name="Da Silva R."/>
            <person name="Sanders J."/>
            <person name="Nurk S."/>
            <person name="Gurevich A."/>
            <person name="Humphrey G."/>
            <person name="Reher R."/>
            <person name="Zhu Q."/>
            <person name="Belda-Ferre P."/>
            <person name="Glukhov E."/>
            <person name="Rex R."/>
            <person name="Dorrestein P.C."/>
            <person name="Knight R."/>
            <person name="Pevzner P."/>
            <person name="Gerwick W.H."/>
            <person name="Gerwick L."/>
        </authorList>
    </citation>
    <scope>NUCLEOTIDE SEQUENCE</scope>
    <source>
        <strain evidence="1">SIO1C4</strain>
    </source>
</reference>
<dbReference type="GO" id="GO:0016740">
    <property type="term" value="F:transferase activity"/>
    <property type="evidence" value="ECO:0007669"/>
    <property type="project" value="UniProtKB-KW"/>
</dbReference>